<organism evidence="2 3">
    <name type="scientific">Ancylostoma ceylanicum</name>
    <dbReference type="NCBI Taxonomy" id="53326"/>
    <lineage>
        <taxon>Eukaryota</taxon>
        <taxon>Metazoa</taxon>
        <taxon>Ecdysozoa</taxon>
        <taxon>Nematoda</taxon>
        <taxon>Chromadorea</taxon>
        <taxon>Rhabditida</taxon>
        <taxon>Rhabditina</taxon>
        <taxon>Rhabditomorpha</taxon>
        <taxon>Strongyloidea</taxon>
        <taxon>Ancylostomatidae</taxon>
        <taxon>Ancylostomatinae</taxon>
        <taxon>Ancylostoma</taxon>
    </lineage>
</organism>
<proteinExistence type="predicted"/>
<dbReference type="EMBL" id="JARK01001629">
    <property type="protein sequence ID" value="EYB85690.1"/>
    <property type="molecule type" value="Genomic_DNA"/>
</dbReference>
<name>A0A016S4V3_9BILA</name>
<dbReference type="Proteomes" id="UP000024635">
    <property type="component" value="Unassembled WGS sequence"/>
</dbReference>
<gene>
    <name evidence="2" type="primary">Acey_s0293.g1614</name>
    <name evidence="2" type="ORF">Y032_0293g1614</name>
</gene>
<comment type="caution">
    <text evidence="2">The sequence shown here is derived from an EMBL/GenBank/DDBJ whole genome shotgun (WGS) entry which is preliminary data.</text>
</comment>
<evidence type="ECO:0000256" key="1">
    <source>
        <dbReference type="SAM" id="MobiDB-lite"/>
    </source>
</evidence>
<evidence type="ECO:0000313" key="3">
    <source>
        <dbReference type="Proteomes" id="UP000024635"/>
    </source>
</evidence>
<accession>A0A016S4V3</accession>
<protein>
    <submittedName>
        <fullName evidence="2">Uncharacterized protein</fullName>
    </submittedName>
</protein>
<dbReference type="AlphaFoldDB" id="A0A016S4V3"/>
<evidence type="ECO:0000313" key="2">
    <source>
        <dbReference type="EMBL" id="EYB85690.1"/>
    </source>
</evidence>
<feature type="compositionally biased region" description="Basic and acidic residues" evidence="1">
    <location>
        <begin position="53"/>
        <end position="63"/>
    </location>
</feature>
<feature type="region of interest" description="Disordered" evidence="1">
    <location>
        <begin position="47"/>
        <end position="84"/>
    </location>
</feature>
<keyword evidence="3" id="KW-1185">Reference proteome</keyword>
<reference evidence="3" key="1">
    <citation type="journal article" date="2015" name="Nat. Genet.">
        <title>The genome and transcriptome of the zoonotic hookworm Ancylostoma ceylanicum identify infection-specific gene families.</title>
        <authorList>
            <person name="Schwarz E.M."/>
            <person name="Hu Y."/>
            <person name="Antoshechkin I."/>
            <person name="Miller M.M."/>
            <person name="Sternberg P.W."/>
            <person name="Aroian R.V."/>
        </authorList>
    </citation>
    <scope>NUCLEOTIDE SEQUENCE</scope>
    <source>
        <strain evidence="3">HY135</strain>
    </source>
</reference>
<sequence length="84" mass="9545">MEGFRRGKARKIQDKARLCSCFPLFGCSHPWDTLWMKLLSKELALTQKTKQQKAHESKQKAAEHTMGGSPSQAVHIKPGFRGDY</sequence>